<reference evidence="7 8" key="1">
    <citation type="submission" date="2018-05" db="EMBL/GenBank/DDBJ databases">
        <title>Genomic Encyclopedia of Type Strains, Phase IV (KMG-IV): sequencing the most valuable type-strain genomes for metagenomic binning, comparative biology and taxonomic classification.</title>
        <authorList>
            <person name="Goeker M."/>
        </authorList>
    </citation>
    <scope>NUCLEOTIDE SEQUENCE [LARGE SCALE GENOMIC DNA]</scope>
    <source>
        <strain evidence="7 8">DSM 25134</strain>
    </source>
</reference>
<dbReference type="AlphaFoldDB" id="A0A318JIX7"/>
<keyword evidence="3 6" id="KW-0732">Signal</keyword>
<keyword evidence="2 5" id="KW-0813">Transport</keyword>
<evidence type="ECO:0000256" key="3">
    <source>
        <dbReference type="ARBA" id="ARBA00022729"/>
    </source>
</evidence>
<dbReference type="EMBL" id="QJKC01000005">
    <property type="protein sequence ID" value="PXX49057.1"/>
    <property type="molecule type" value="Genomic_DNA"/>
</dbReference>
<comment type="similarity">
    <text evidence="5">Belongs to the bacterial solute-binding protein PotD/PotF family.</text>
</comment>
<dbReference type="GO" id="GO:0042597">
    <property type="term" value="C:periplasmic space"/>
    <property type="evidence" value="ECO:0007669"/>
    <property type="project" value="UniProtKB-SubCell"/>
</dbReference>
<dbReference type="Proteomes" id="UP000248395">
    <property type="component" value="Unassembled WGS sequence"/>
</dbReference>
<dbReference type="PANTHER" id="PTHR30222:SF12">
    <property type="entry name" value="NORSPERMIDINE SENSOR"/>
    <property type="match status" value="1"/>
</dbReference>
<proteinExistence type="inferred from homology"/>
<dbReference type="GO" id="GO:0019808">
    <property type="term" value="F:polyamine binding"/>
    <property type="evidence" value="ECO:0007669"/>
    <property type="project" value="InterPro"/>
</dbReference>
<evidence type="ECO:0000256" key="5">
    <source>
        <dbReference type="PIRNR" id="PIRNR019574"/>
    </source>
</evidence>
<evidence type="ECO:0000256" key="1">
    <source>
        <dbReference type="ARBA" id="ARBA00004418"/>
    </source>
</evidence>
<dbReference type="SUPFAM" id="SSF53850">
    <property type="entry name" value="Periplasmic binding protein-like II"/>
    <property type="match status" value="1"/>
</dbReference>
<comment type="caution">
    <text evidence="7">The sequence shown here is derived from an EMBL/GenBank/DDBJ whole genome shotgun (WGS) entry which is preliminary data.</text>
</comment>
<dbReference type="InterPro" id="IPR001188">
    <property type="entry name" value="Sperm_putr-bd"/>
</dbReference>
<dbReference type="PRINTS" id="PR00909">
    <property type="entry name" value="SPERMDNBNDNG"/>
</dbReference>
<dbReference type="InterPro" id="IPR006059">
    <property type="entry name" value="SBP"/>
</dbReference>
<dbReference type="PIRSF" id="PIRSF019574">
    <property type="entry name" value="Periplasmic_polyamine_BP"/>
    <property type="match status" value="1"/>
</dbReference>
<dbReference type="OrthoDB" id="9769319at2"/>
<dbReference type="CDD" id="cd13659">
    <property type="entry name" value="PBP2_PotF"/>
    <property type="match status" value="1"/>
</dbReference>
<comment type="subcellular location">
    <subcellularLocation>
        <location evidence="1 5">Periplasm</location>
    </subcellularLocation>
</comment>
<evidence type="ECO:0000313" key="8">
    <source>
        <dbReference type="Proteomes" id="UP000248395"/>
    </source>
</evidence>
<keyword evidence="4 5" id="KW-0574">Periplasm</keyword>
<accession>A0A318JIX7</accession>
<evidence type="ECO:0000256" key="4">
    <source>
        <dbReference type="ARBA" id="ARBA00022764"/>
    </source>
</evidence>
<evidence type="ECO:0000313" key="7">
    <source>
        <dbReference type="EMBL" id="PXX49057.1"/>
    </source>
</evidence>
<dbReference type="Pfam" id="PF13416">
    <property type="entry name" value="SBP_bac_8"/>
    <property type="match status" value="1"/>
</dbReference>
<dbReference type="Gene3D" id="3.40.190.10">
    <property type="entry name" value="Periplasmic binding protein-like II"/>
    <property type="match status" value="2"/>
</dbReference>
<comment type="function">
    <text evidence="5">Required for the activity of the bacterial periplasmic transport system of putrescine.</text>
</comment>
<dbReference type="PANTHER" id="PTHR30222">
    <property type="entry name" value="SPERMIDINE/PUTRESCINE-BINDING PERIPLASMIC PROTEIN"/>
    <property type="match status" value="1"/>
</dbReference>
<dbReference type="GO" id="GO:0015846">
    <property type="term" value="P:polyamine transport"/>
    <property type="evidence" value="ECO:0007669"/>
    <property type="project" value="InterPro"/>
</dbReference>
<sequence length="363" mass="39343">MKKMLVGGLLAASALAAQAGAPVVNIYNWSDYIAPTTVPDFSKKTGIKVRYDVYDSMETLNAKLVTGHSGYDITVPSNNVLEVGIKGGLFQPLDKSKIPNYKNLDPALLKLMEASDPGNKYAVPYFWGVITLGINEDKVKKALGGKLPANEWDLLFKPEYVSKLKSCGVSILDSASDVLPKVLHYYGKQPGSNNEADYKAVTPQLAAIRSSITQFSSSGYINDIANGDVCLAMGYGGDLNIAKRRAEEAKRGVNIKVLMPSSGVAFWVDSMTIPKDSANVANALAFINYTLDPHVAAANANKVTYAPGSLAARPFVEKKYLADRSIFPTADDVKKGFIMKSVDPKTLRVYSRLWQNFKLGRAG</sequence>
<organism evidence="7 8">
    <name type="scientific">Aquitalea magnusonii</name>
    <dbReference type="NCBI Taxonomy" id="332411"/>
    <lineage>
        <taxon>Bacteria</taxon>
        <taxon>Pseudomonadati</taxon>
        <taxon>Pseudomonadota</taxon>
        <taxon>Betaproteobacteria</taxon>
        <taxon>Neisseriales</taxon>
        <taxon>Chromobacteriaceae</taxon>
        <taxon>Aquitalea</taxon>
    </lineage>
</organism>
<evidence type="ECO:0000256" key="6">
    <source>
        <dbReference type="SAM" id="SignalP"/>
    </source>
</evidence>
<gene>
    <name evidence="7" type="ORF">DFR38_10598</name>
</gene>
<keyword evidence="8" id="KW-1185">Reference proteome</keyword>
<evidence type="ECO:0000256" key="2">
    <source>
        <dbReference type="ARBA" id="ARBA00022448"/>
    </source>
</evidence>
<protein>
    <recommendedName>
        <fullName evidence="5">Putrescine-binding periplasmic protein</fullName>
    </recommendedName>
</protein>
<feature type="chain" id="PRO_5016338953" description="Putrescine-binding periplasmic protein" evidence="6">
    <location>
        <begin position="20"/>
        <end position="363"/>
    </location>
</feature>
<name>A0A318JIX7_9NEIS</name>
<feature type="signal peptide" evidence="6">
    <location>
        <begin position="1"/>
        <end position="19"/>
    </location>
</feature>
<dbReference type="RefSeq" id="WP_059286078.1">
    <property type="nucleotide sequence ID" value="NZ_LNQU01000056.1"/>
</dbReference>